<keyword evidence="3" id="KW-1185">Reference proteome</keyword>
<dbReference type="InterPro" id="IPR052142">
    <property type="entry name" value="Calmodulin_Regulator_PCP4-like"/>
</dbReference>
<proteinExistence type="inferred from homology"/>
<accession>A0A8C9V2P4</accession>
<reference evidence="2" key="3">
    <citation type="submission" date="2025-09" db="UniProtKB">
        <authorList>
            <consortium name="Ensembl"/>
        </authorList>
    </citation>
    <scope>IDENTIFICATION</scope>
</reference>
<evidence type="ECO:0000313" key="3">
    <source>
        <dbReference type="Proteomes" id="UP000694397"/>
    </source>
</evidence>
<dbReference type="PANTHER" id="PTHR15359">
    <property type="entry name" value="IG-LIKE DOMAIN-CONTAINING PROTEIN"/>
    <property type="match status" value="1"/>
</dbReference>
<evidence type="ECO:0000256" key="1">
    <source>
        <dbReference type="ARBA" id="ARBA00038017"/>
    </source>
</evidence>
<sequence length="63" mass="6952">ELRWSTSPPPSSLCGSFFKASAAGKPAGEEAEEEIDIDLDAPETEKAAIAIQNQFRRFQKKKK</sequence>
<reference evidence="2" key="2">
    <citation type="submission" date="2025-08" db="UniProtKB">
        <authorList>
            <consortium name="Ensembl"/>
        </authorList>
    </citation>
    <scope>IDENTIFICATION</scope>
</reference>
<name>A0A8C9V2P4_SCLFO</name>
<evidence type="ECO:0000313" key="2">
    <source>
        <dbReference type="Ensembl" id="ENSSFOP00015018493.2"/>
    </source>
</evidence>
<dbReference type="Ensembl" id="ENSSFOT00015018705.2">
    <property type="protein sequence ID" value="ENSSFOP00015018493.2"/>
    <property type="gene ID" value="ENSSFOG00015011885.2"/>
</dbReference>
<dbReference type="GeneTree" id="ENSGT01150000287471"/>
<protein>
    <submittedName>
        <fullName evidence="2">Purkinje cell protein 4 like 1</fullName>
    </submittedName>
</protein>
<dbReference type="PANTHER" id="PTHR15359:SF5">
    <property type="entry name" value="PURKINJE CELL PROTEIN 4-LIKE PROTEIN 1"/>
    <property type="match status" value="1"/>
</dbReference>
<organism evidence="2 3">
    <name type="scientific">Scleropages formosus</name>
    <name type="common">Asian bonytongue</name>
    <name type="synonym">Osteoglossum formosum</name>
    <dbReference type="NCBI Taxonomy" id="113540"/>
    <lineage>
        <taxon>Eukaryota</taxon>
        <taxon>Metazoa</taxon>
        <taxon>Chordata</taxon>
        <taxon>Craniata</taxon>
        <taxon>Vertebrata</taxon>
        <taxon>Euteleostomi</taxon>
        <taxon>Actinopterygii</taxon>
        <taxon>Neopterygii</taxon>
        <taxon>Teleostei</taxon>
        <taxon>Osteoglossocephala</taxon>
        <taxon>Osteoglossomorpha</taxon>
        <taxon>Osteoglossiformes</taxon>
        <taxon>Osteoglossidae</taxon>
        <taxon>Scleropages</taxon>
    </lineage>
</organism>
<dbReference type="PROSITE" id="PS50096">
    <property type="entry name" value="IQ"/>
    <property type="match status" value="1"/>
</dbReference>
<dbReference type="AlphaFoldDB" id="A0A8C9V2P4"/>
<dbReference type="Proteomes" id="UP000694397">
    <property type="component" value="Chromosome 1"/>
</dbReference>
<reference evidence="2 3" key="1">
    <citation type="submission" date="2019-04" db="EMBL/GenBank/DDBJ databases">
        <authorList>
            <consortium name="Wellcome Sanger Institute Data Sharing"/>
        </authorList>
    </citation>
    <scope>NUCLEOTIDE SEQUENCE [LARGE SCALE GENOMIC DNA]</scope>
</reference>
<comment type="similarity">
    <text evidence="1">Belongs to the PCP4 family.</text>
</comment>